<sequence length="389" mass="42447">MSTIRRFRNVYAGPKTRKRTNAAFAGICRTKAPPRRSATTMLWGASSIEQMHQPAKPKGAVPKAPMRSKPKPKSTVDALVERFQSLSKAQRYNVITKVASNYTNELEKVLKTADTDHDGLLSHDQLRGLLTSRFRLRPVASSNPAASLSSRALAPPTRRQLKLVMIGSAIPFVGFGLVDNLILLVAGDAIETHFHSSYHMSMLCAAALGNTVADVVGLSLGGVIEPMARRLGIPDPMLSKAQATMSATLWCNFVASAGGITLGCLIGMIPLLFMNHDAYEEEQMGEPVSRNKDDDDALAALEVATSATKRWLGDKGTWPVLVTCVAAAGLCTAQCVRYLAGHPDVNWNKENRQDIFRYKEDVGADWQSHRRKIATMHKNVINEAKGLNN</sequence>
<evidence type="ECO:0000256" key="4">
    <source>
        <dbReference type="ARBA" id="ARBA00023136"/>
    </source>
</evidence>
<feature type="domain" description="EF-hand" evidence="7">
    <location>
        <begin position="101"/>
        <end position="136"/>
    </location>
</feature>
<feature type="transmembrane region" description="Helical" evidence="6">
    <location>
        <begin position="198"/>
        <end position="228"/>
    </location>
</feature>
<dbReference type="Pfam" id="PF06522">
    <property type="entry name" value="B12D"/>
    <property type="match status" value="1"/>
</dbReference>
<dbReference type="PANTHER" id="PTHR21706">
    <property type="entry name" value="TRANSMEMBRANE PROTEIN 65"/>
    <property type="match status" value="1"/>
</dbReference>
<dbReference type="PROSITE" id="PS50222">
    <property type="entry name" value="EF_HAND_2"/>
    <property type="match status" value="1"/>
</dbReference>
<protein>
    <submittedName>
        <fullName evidence="8">Transmembrane protein 65</fullName>
    </submittedName>
</protein>
<evidence type="ECO:0000256" key="1">
    <source>
        <dbReference type="ARBA" id="ARBA00004141"/>
    </source>
</evidence>
<feature type="transmembrane region" description="Helical" evidence="6">
    <location>
        <begin position="318"/>
        <end position="340"/>
    </location>
</feature>
<dbReference type="Pfam" id="PF10507">
    <property type="entry name" value="TMEM65"/>
    <property type="match status" value="1"/>
</dbReference>
<feature type="transmembrane region" description="Helical" evidence="6">
    <location>
        <begin position="249"/>
        <end position="273"/>
    </location>
</feature>
<evidence type="ECO:0000259" key="7">
    <source>
        <dbReference type="PROSITE" id="PS50222"/>
    </source>
</evidence>
<evidence type="ECO:0000313" key="8">
    <source>
        <dbReference type="EMBL" id="KAG7384670.1"/>
    </source>
</evidence>
<dbReference type="GO" id="GO:0005739">
    <property type="term" value="C:mitochondrion"/>
    <property type="evidence" value="ECO:0007669"/>
    <property type="project" value="TreeGrafter"/>
</dbReference>
<reference evidence="8" key="1">
    <citation type="submission" date="2021-02" db="EMBL/GenBank/DDBJ databases">
        <authorList>
            <person name="Palmer J.M."/>
        </authorList>
    </citation>
    <scope>NUCLEOTIDE SEQUENCE</scope>
    <source>
        <strain evidence="8">SCRP734</strain>
    </source>
</reference>
<keyword evidence="4 6" id="KW-0472">Membrane</keyword>
<evidence type="ECO:0000313" key="9">
    <source>
        <dbReference type="Proteomes" id="UP000694044"/>
    </source>
</evidence>
<evidence type="ECO:0000256" key="2">
    <source>
        <dbReference type="ARBA" id="ARBA00022692"/>
    </source>
</evidence>
<evidence type="ECO:0000256" key="6">
    <source>
        <dbReference type="SAM" id="Phobius"/>
    </source>
</evidence>
<dbReference type="EMBL" id="JAGDFM010000142">
    <property type="protein sequence ID" value="KAG7384670.1"/>
    <property type="molecule type" value="Genomic_DNA"/>
</dbReference>
<name>A0A8T1VXP7_9STRA</name>
<dbReference type="PANTHER" id="PTHR21706:SF15">
    <property type="entry name" value="TRANSMEMBRANE PROTEIN 65"/>
    <property type="match status" value="1"/>
</dbReference>
<dbReference type="InterPro" id="IPR019537">
    <property type="entry name" value="TMEM65"/>
</dbReference>
<dbReference type="Proteomes" id="UP000694044">
    <property type="component" value="Unassembled WGS sequence"/>
</dbReference>
<keyword evidence="9" id="KW-1185">Reference proteome</keyword>
<organism evidence="8 9">
    <name type="scientific">Phytophthora pseudosyringae</name>
    <dbReference type="NCBI Taxonomy" id="221518"/>
    <lineage>
        <taxon>Eukaryota</taxon>
        <taxon>Sar</taxon>
        <taxon>Stramenopiles</taxon>
        <taxon>Oomycota</taxon>
        <taxon>Peronosporomycetes</taxon>
        <taxon>Peronosporales</taxon>
        <taxon>Peronosporaceae</taxon>
        <taxon>Phytophthora</taxon>
    </lineage>
</organism>
<feature type="transmembrane region" description="Helical" evidence="6">
    <location>
        <begin position="163"/>
        <end position="186"/>
    </location>
</feature>
<dbReference type="OrthoDB" id="430821at2759"/>
<dbReference type="AlphaFoldDB" id="A0A8T1VXP7"/>
<gene>
    <name evidence="8" type="primary">TMEM65</name>
    <name evidence="8" type="ORF">PHYPSEUDO_002417</name>
</gene>
<feature type="compositionally biased region" description="Low complexity" evidence="5">
    <location>
        <begin position="54"/>
        <end position="65"/>
    </location>
</feature>
<keyword evidence="3 6" id="KW-1133">Transmembrane helix</keyword>
<evidence type="ECO:0000256" key="3">
    <source>
        <dbReference type="ARBA" id="ARBA00022989"/>
    </source>
</evidence>
<comment type="caution">
    <text evidence="8">The sequence shown here is derived from an EMBL/GenBank/DDBJ whole genome shotgun (WGS) entry which is preliminary data.</text>
</comment>
<proteinExistence type="predicted"/>
<accession>A0A8T1VXP7</accession>
<dbReference type="InterPro" id="IPR010530">
    <property type="entry name" value="B12D"/>
</dbReference>
<dbReference type="GO" id="GO:0005509">
    <property type="term" value="F:calcium ion binding"/>
    <property type="evidence" value="ECO:0007669"/>
    <property type="project" value="InterPro"/>
</dbReference>
<feature type="region of interest" description="Disordered" evidence="5">
    <location>
        <begin position="50"/>
        <end position="75"/>
    </location>
</feature>
<keyword evidence="2 6" id="KW-0812">Transmembrane</keyword>
<dbReference type="InterPro" id="IPR002048">
    <property type="entry name" value="EF_hand_dom"/>
</dbReference>
<dbReference type="GO" id="GO:0016020">
    <property type="term" value="C:membrane"/>
    <property type="evidence" value="ECO:0007669"/>
    <property type="project" value="UniProtKB-SubCell"/>
</dbReference>
<comment type="subcellular location">
    <subcellularLocation>
        <location evidence="1">Membrane</location>
        <topology evidence="1">Multi-pass membrane protein</topology>
    </subcellularLocation>
</comment>
<evidence type="ECO:0000256" key="5">
    <source>
        <dbReference type="SAM" id="MobiDB-lite"/>
    </source>
</evidence>